<protein>
    <recommendedName>
        <fullName evidence="2">leucine--tRNA ligase</fullName>
        <ecNumber evidence="2">6.1.1.4</ecNumber>
    </recommendedName>
</protein>
<dbReference type="PANTHER" id="PTHR43740:SF2">
    <property type="entry name" value="LEUCINE--TRNA LIGASE, MITOCHONDRIAL"/>
    <property type="match status" value="1"/>
</dbReference>
<dbReference type="AlphaFoldDB" id="A0AA88LAJ9"/>
<dbReference type="GO" id="GO:0005739">
    <property type="term" value="C:mitochondrion"/>
    <property type="evidence" value="ECO:0007669"/>
    <property type="project" value="TreeGrafter"/>
</dbReference>
<comment type="caution">
    <text evidence="9">The sequence shown here is derived from an EMBL/GenBank/DDBJ whole genome shotgun (WGS) entry which is preliminary data.</text>
</comment>
<keyword evidence="5" id="KW-0067">ATP-binding</keyword>
<dbReference type="InterPro" id="IPR002300">
    <property type="entry name" value="aa-tRNA-synth_Ia"/>
</dbReference>
<dbReference type="PANTHER" id="PTHR43740">
    <property type="entry name" value="LEUCYL-TRNA SYNTHETASE"/>
    <property type="match status" value="1"/>
</dbReference>
<evidence type="ECO:0000256" key="6">
    <source>
        <dbReference type="ARBA" id="ARBA00022917"/>
    </source>
</evidence>
<dbReference type="GO" id="GO:0032543">
    <property type="term" value="P:mitochondrial translation"/>
    <property type="evidence" value="ECO:0007669"/>
    <property type="project" value="TreeGrafter"/>
</dbReference>
<evidence type="ECO:0000256" key="2">
    <source>
        <dbReference type="ARBA" id="ARBA00013164"/>
    </source>
</evidence>
<evidence type="ECO:0000259" key="8">
    <source>
        <dbReference type="Pfam" id="PF00133"/>
    </source>
</evidence>
<evidence type="ECO:0000256" key="5">
    <source>
        <dbReference type="ARBA" id="ARBA00022840"/>
    </source>
</evidence>
<dbReference type="Gene3D" id="1.10.730.10">
    <property type="entry name" value="Isoleucyl-tRNA Synthetase, Domain 1"/>
    <property type="match status" value="1"/>
</dbReference>
<reference evidence="9" key="1">
    <citation type="submission" date="2023-07" db="EMBL/GenBank/DDBJ databases">
        <title>Chromosome-level genome assembly of Artemia franciscana.</title>
        <authorList>
            <person name="Jo E."/>
        </authorList>
    </citation>
    <scope>NUCLEOTIDE SEQUENCE</scope>
    <source>
        <tissue evidence="9">Whole body</tissue>
    </source>
</reference>
<dbReference type="Gene3D" id="2.20.28.290">
    <property type="match status" value="1"/>
</dbReference>
<feature type="domain" description="Aminoacyl-tRNA synthetase class Ia" evidence="8">
    <location>
        <begin position="42"/>
        <end position="82"/>
    </location>
</feature>
<dbReference type="EC" id="6.1.1.4" evidence="2"/>
<dbReference type="InterPro" id="IPR002302">
    <property type="entry name" value="Leu-tRNA-ligase"/>
</dbReference>
<gene>
    <name evidence="9" type="ORF">QYM36_001849</name>
</gene>
<keyword evidence="3" id="KW-0436">Ligase</keyword>
<dbReference type="SUPFAM" id="SSF52374">
    <property type="entry name" value="Nucleotidylyl transferase"/>
    <property type="match status" value="1"/>
</dbReference>
<dbReference type="Pfam" id="PF00133">
    <property type="entry name" value="tRNA-synt_1"/>
    <property type="match status" value="1"/>
</dbReference>
<keyword evidence="10" id="KW-1185">Reference proteome</keyword>
<evidence type="ECO:0000256" key="3">
    <source>
        <dbReference type="ARBA" id="ARBA00022598"/>
    </source>
</evidence>
<evidence type="ECO:0000313" key="10">
    <source>
        <dbReference type="Proteomes" id="UP001187531"/>
    </source>
</evidence>
<keyword evidence="6" id="KW-0648">Protein biosynthesis</keyword>
<dbReference type="GO" id="GO:0004823">
    <property type="term" value="F:leucine-tRNA ligase activity"/>
    <property type="evidence" value="ECO:0007669"/>
    <property type="project" value="UniProtKB-EC"/>
</dbReference>
<sequence>MVKGKTYRVQETGKYLTPDEVVFDREDAVEKDTGEPVIATWEKMSKSKFNGVEPEEIFDKYGIDASRLLILANVPPRGDRNWSDETIPGVTNWQNRIWTVLTSFRKVRMISFFLFFSALF</sequence>
<keyword evidence="7" id="KW-0030">Aminoacyl-tRNA synthetase</keyword>
<evidence type="ECO:0000256" key="4">
    <source>
        <dbReference type="ARBA" id="ARBA00022741"/>
    </source>
</evidence>
<evidence type="ECO:0000256" key="1">
    <source>
        <dbReference type="ARBA" id="ARBA00005594"/>
    </source>
</evidence>
<keyword evidence="4" id="KW-0547">Nucleotide-binding</keyword>
<evidence type="ECO:0000313" key="9">
    <source>
        <dbReference type="EMBL" id="KAK2723327.1"/>
    </source>
</evidence>
<proteinExistence type="inferred from homology"/>
<accession>A0AA88LAJ9</accession>
<dbReference type="GO" id="GO:0006429">
    <property type="term" value="P:leucyl-tRNA aminoacylation"/>
    <property type="evidence" value="ECO:0007669"/>
    <property type="project" value="InterPro"/>
</dbReference>
<name>A0AA88LAJ9_ARTSF</name>
<dbReference type="Proteomes" id="UP001187531">
    <property type="component" value="Unassembled WGS sequence"/>
</dbReference>
<dbReference type="EMBL" id="JAVRJZ010000004">
    <property type="protein sequence ID" value="KAK2723327.1"/>
    <property type="molecule type" value="Genomic_DNA"/>
</dbReference>
<evidence type="ECO:0000256" key="7">
    <source>
        <dbReference type="ARBA" id="ARBA00023146"/>
    </source>
</evidence>
<comment type="similarity">
    <text evidence="1">Belongs to the class-I aminoacyl-tRNA synthetase family.</text>
</comment>
<organism evidence="9 10">
    <name type="scientific">Artemia franciscana</name>
    <name type="common">Brine shrimp</name>
    <name type="synonym">Artemia sanfranciscana</name>
    <dbReference type="NCBI Taxonomy" id="6661"/>
    <lineage>
        <taxon>Eukaryota</taxon>
        <taxon>Metazoa</taxon>
        <taxon>Ecdysozoa</taxon>
        <taxon>Arthropoda</taxon>
        <taxon>Crustacea</taxon>
        <taxon>Branchiopoda</taxon>
        <taxon>Anostraca</taxon>
        <taxon>Artemiidae</taxon>
        <taxon>Artemia</taxon>
    </lineage>
</organism>
<dbReference type="GO" id="GO:0005524">
    <property type="term" value="F:ATP binding"/>
    <property type="evidence" value="ECO:0007669"/>
    <property type="project" value="UniProtKB-KW"/>
</dbReference>